<keyword evidence="2" id="KW-1185">Reference proteome</keyword>
<evidence type="ECO:0000313" key="1">
    <source>
        <dbReference type="EMBL" id="MFC5527079.1"/>
    </source>
</evidence>
<evidence type="ECO:0000313" key="2">
    <source>
        <dbReference type="Proteomes" id="UP001596114"/>
    </source>
</evidence>
<dbReference type="EMBL" id="JBHSNF010000003">
    <property type="protein sequence ID" value="MFC5527079.1"/>
    <property type="molecule type" value="Genomic_DNA"/>
</dbReference>
<sequence>MSTHERLVLETEISRNAFLSIPIIQRTLRGEVVREEYLAFLQQAYHHVRQTVPLMMGMGYHLPERLRWMQPAVAEYIEEEIGHDEWILDDIEASGGDAAAARRAMPMPATEMMVAYAHDTIRRGNPVGFLGMVFVLEGTSAALATRAADAIGQALDLPRKALRYLTSHGALDQQHVGFYQSLVNRLDDDGDQRALIHAANRFYRLYGDIFQAIDDACGRGRPSP</sequence>
<organism evidence="1 2">
    <name type="scientific">Rhodanobacter ginsengisoli</name>
    <dbReference type="NCBI Taxonomy" id="418646"/>
    <lineage>
        <taxon>Bacteria</taxon>
        <taxon>Pseudomonadati</taxon>
        <taxon>Pseudomonadota</taxon>
        <taxon>Gammaproteobacteria</taxon>
        <taxon>Lysobacterales</taxon>
        <taxon>Rhodanobacteraceae</taxon>
        <taxon>Rhodanobacter</taxon>
    </lineage>
</organism>
<accession>A0ABW0QW16</accession>
<dbReference type="InterPro" id="IPR016084">
    <property type="entry name" value="Haem_Oase-like_multi-hlx"/>
</dbReference>
<proteinExistence type="predicted"/>
<name>A0ABW0QW16_9GAMM</name>
<gene>
    <name evidence="1" type="ORF">ACFPPA_15165</name>
</gene>
<dbReference type="Pfam" id="PF14518">
    <property type="entry name" value="Haem_oxygenas_2"/>
    <property type="match status" value="1"/>
</dbReference>
<dbReference type="SUPFAM" id="SSF48613">
    <property type="entry name" value="Heme oxygenase-like"/>
    <property type="match status" value="1"/>
</dbReference>
<comment type="caution">
    <text evidence="1">The sequence shown here is derived from an EMBL/GenBank/DDBJ whole genome shotgun (WGS) entry which is preliminary data.</text>
</comment>
<dbReference type="Proteomes" id="UP001596114">
    <property type="component" value="Unassembled WGS sequence"/>
</dbReference>
<dbReference type="RefSeq" id="WP_377321386.1">
    <property type="nucleotide sequence ID" value="NZ_JBHSNF010000003.1"/>
</dbReference>
<dbReference type="Gene3D" id="1.20.910.10">
    <property type="entry name" value="Heme oxygenase-like"/>
    <property type="match status" value="1"/>
</dbReference>
<protein>
    <submittedName>
        <fullName evidence="1">TenA family transcriptional regulator</fullName>
    </submittedName>
</protein>
<dbReference type="SMART" id="SM01236">
    <property type="entry name" value="Haem_oxygenase_2"/>
    <property type="match status" value="1"/>
</dbReference>
<reference evidence="2" key="1">
    <citation type="journal article" date="2019" name="Int. J. Syst. Evol. Microbiol.">
        <title>The Global Catalogue of Microorganisms (GCM) 10K type strain sequencing project: providing services to taxonomists for standard genome sequencing and annotation.</title>
        <authorList>
            <consortium name="The Broad Institute Genomics Platform"/>
            <consortium name="The Broad Institute Genome Sequencing Center for Infectious Disease"/>
            <person name="Wu L."/>
            <person name="Ma J."/>
        </authorList>
    </citation>
    <scope>NUCLEOTIDE SEQUENCE [LARGE SCALE GENOMIC DNA]</scope>
    <source>
        <strain evidence="2">CGMCC 1.16619</strain>
    </source>
</reference>